<evidence type="ECO:0000256" key="3">
    <source>
        <dbReference type="ARBA" id="ARBA00023125"/>
    </source>
</evidence>
<proteinExistence type="inferred from homology"/>
<dbReference type="Pfam" id="PF22022">
    <property type="entry name" value="Phage_int_M"/>
    <property type="match status" value="1"/>
</dbReference>
<dbReference type="GO" id="GO:0015074">
    <property type="term" value="P:DNA integration"/>
    <property type="evidence" value="ECO:0007669"/>
    <property type="project" value="UniProtKB-KW"/>
</dbReference>
<evidence type="ECO:0000256" key="4">
    <source>
        <dbReference type="ARBA" id="ARBA00023172"/>
    </source>
</evidence>
<dbReference type="GO" id="GO:0003677">
    <property type="term" value="F:DNA binding"/>
    <property type="evidence" value="ECO:0007669"/>
    <property type="project" value="UniProtKB-KW"/>
</dbReference>
<keyword evidence="3" id="KW-0238">DNA-binding</keyword>
<accession>A0A0P1EPJ0</accession>
<organism evidence="6 7">
    <name type="scientific">Shimia marina</name>
    <dbReference type="NCBI Taxonomy" id="321267"/>
    <lineage>
        <taxon>Bacteria</taxon>
        <taxon>Pseudomonadati</taxon>
        <taxon>Pseudomonadota</taxon>
        <taxon>Alphaproteobacteria</taxon>
        <taxon>Rhodobacterales</taxon>
        <taxon>Roseobacteraceae</taxon>
    </lineage>
</organism>
<dbReference type="InterPro" id="IPR010998">
    <property type="entry name" value="Integrase_recombinase_N"/>
</dbReference>
<dbReference type="SUPFAM" id="SSF56349">
    <property type="entry name" value="DNA breaking-rejoining enzymes"/>
    <property type="match status" value="1"/>
</dbReference>
<dbReference type="InterPro" id="IPR050808">
    <property type="entry name" value="Phage_Integrase"/>
</dbReference>
<dbReference type="PANTHER" id="PTHR30629">
    <property type="entry name" value="PROPHAGE INTEGRASE"/>
    <property type="match status" value="1"/>
</dbReference>
<gene>
    <name evidence="6" type="primary">intA</name>
    <name evidence="6" type="ORF">SHM7688_01328</name>
</gene>
<dbReference type="Proteomes" id="UP000054823">
    <property type="component" value="Unassembled WGS sequence"/>
</dbReference>
<dbReference type="EMBL" id="CYPW01000009">
    <property type="protein sequence ID" value="CUH51889.1"/>
    <property type="molecule type" value="Genomic_DNA"/>
</dbReference>
<dbReference type="Pfam" id="PF00589">
    <property type="entry name" value="Phage_integrase"/>
    <property type="match status" value="1"/>
</dbReference>
<evidence type="ECO:0000313" key="7">
    <source>
        <dbReference type="Proteomes" id="UP000054823"/>
    </source>
</evidence>
<name>A0A0P1EPJ0_9RHOB</name>
<comment type="similarity">
    <text evidence="1">Belongs to the 'phage' integrase family.</text>
</comment>
<dbReference type="InterPro" id="IPR011010">
    <property type="entry name" value="DNA_brk_join_enz"/>
</dbReference>
<dbReference type="Gene3D" id="1.10.150.130">
    <property type="match status" value="1"/>
</dbReference>
<feature type="domain" description="Tyr recombinase" evidence="5">
    <location>
        <begin position="143"/>
        <end position="323"/>
    </location>
</feature>
<dbReference type="STRING" id="321267.SHM7688_01328"/>
<dbReference type="AlphaFoldDB" id="A0A0P1EPJ0"/>
<keyword evidence="4" id="KW-0233">DNA recombination</keyword>
<evidence type="ECO:0000256" key="2">
    <source>
        <dbReference type="ARBA" id="ARBA00022908"/>
    </source>
</evidence>
<dbReference type="InterPro" id="IPR013762">
    <property type="entry name" value="Integrase-like_cat_sf"/>
</dbReference>
<dbReference type="InterPro" id="IPR053876">
    <property type="entry name" value="Phage_int_M"/>
</dbReference>
<dbReference type="PANTHER" id="PTHR30629:SF2">
    <property type="entry name" value="PROPHAGE INTEGRASE INTS-RELATED"/>
    <property type="match status" value="1"/>
</dbReference>
<evidence type="ECO:0000256" key="1">
    <source>
        <dbReference type="ARBA" id="ARBA00008857"/>
    </source>
</evidence>
<evidence type="ECO:0000259" key="5">
    <source>
        <dbReference type="PROSITE" id="PS51898"/>
    </source>
</evidence>
<dbReference type="PROSITE" id="PS51898">
    <property type="entry name" value="TYR_RECOMBINASE"/>
    <property type="match status" value="1"/>
</dbReference>
<evidence type="ECO:0000313" key="6">
    <source>
        <dbReference type="EMBL" id="CUH51889.1"/>
    </source>
</evidence>
<dbReference type="Gene3D" id="1.10.443.10">
    <property type="entry name" value="Intergrase catalytic core"/>
    <property type="match status" value="1"/>
</dbReference>
<dbReference type="GO" id="GO:0006310">
    <property type="term" value="P:DNA recombination"/>
    <property type="evidence" value="ECO:0007669"/>
    <property type="project" value="UniProtKB-KW"/>
</dbReference>
<dbReference type="InterPro" id="IPR002104">
    <property type="entry name" value="Integrase_catalytic"/>
</dbReference>
<protein>
    <submittedName>
        <fullName evidence="6">Prophage CP4-57 integrase</fullName>
    </submittedName>
</protein>
<reference evidence="6 7" key="1">
    <citation type="submission" date="2015-09" db="EMBL/GenBank/DDBJ databases">
        <authorList>
            <consortium name="Swine Surveillance"/>
        </authorList>
    </citation>
    <scope>NUCLEOTIDE SEQUENCE [LARGE SCALE GENOMIC DNA]</scope>
    <source>
        <strain evidence="6 7">CECT 7688</strain>
    </source>
</reference>
<sequence>MRDRYKKALSAGQDPKAVKDVEMSEALAVSRAAANVPTLESMRHQAFEAIRATLKESAAHRWMTPLRLYVHPTIGNVPITQIDQHVLHDCLKPVWRTKHPSAVKALRRVNIALKHATAAGLDVDLQAAQKAKIILGEVDHEEVGRPSLHYRDAPHFYAQLPNDGAALLLKALMLTGVRSAEMRLARIEKIEWNEAILTSPREIVKGRKRTTKDNRIALSSEAVRVLRCAAGDRTEGHIFRNIQRSAYSDNAVSKLMRDSNWLKEREIKATPHGMRSTFKAFILERHHEIPPHIVELVLSHTIENKVGAAYTRTDQIEQQRCALERWGRFLCGDKTPVID</sequence>
<keyword evidence="2" id="KW-0229">DNA integration</keyword>
<keyword evidence="7" id="KW-1185">Reference proteome</keyword>